<proteinExistence type="predicted"/>
<dbReference type="PROSITE" id="PS50933">
    <property type="entry name" value="CHRD"/>
    <property type="match status" value="1"/>
</dbReference>
<dbReference type="InterPro" id="IPR010895">
    <property type="entry name" value="CHRD"/>
</dbReference>
<evidence type="ECO:0000313" key="3">
    <source>
        <dbReference type="Proteomes" id="UP000664795"/>
    </source>
</evidence>
<gene>
    <name evidence="2" type="ORF">J2I48_06680</name>
</gene>
<evidence type="ECO:0000313" key="2">
    <source>
        <dbReference type="EMBL" id="MBO0930671.1"/>
    </source>
</evidence>
<protein>
    <submittedName>
        <fullName evidence="2">CHRD domain-containing protein</fullName>
    </submittedName>
</protein>
<comment type="caution">
    <text evidence="2">The sequence shown here is derived from an EMBL/GenBank/DDBJ whole genome shotgun (WGS) entry which is preliminary data.</text>
</comment>
<sequence>MSLRSTYLPAMALAMGALLTACDHRELNISATLASNAQVPLVATLSGAAERPTPVSSPGTGTFMGMLDRSTRVLSYTVTYSGITPTAGHLHRITPNSATGTGPVEVPFAALGSPIIGTVTLASQGRADSLINGFYYANLHTPANPSGEIRGNIRVAGPVRLRAAMNGAAEKPTPNSSLATGMFTGVVDPATRVLSYTVTYSGLTPTAGHLHRVNNSTTGVGPVEIPFAALGSPIIGTATLTTASRVDSLLNGFYYSNLHTPAFPGGEIRGDIKPF</sequence>
<dbReference type="Pfam" id="PF07452">
    <property type="entry name" value="CHRD"/>
    <property type="match status" value="2"/>
</dbReference>
<feature type="domain" description="CHRD" evidence="1">
    <location>
        <begin position="37"/>
        <end position="158"/>
    </location>
</feature>
<dbReference type="SMART" id="SM00754">
    <property type="entry name" value="CHRD"/>
    <property type="match status" value="2"/>
</dbReference>
<name>A0A939JZ85_9BACT</name>
<dbReference type="AlphaFoldDB" id="A0A939JZ85"/>
<accession>A0A939JZ85</accession>
<reference evidence="2 3" key="1">
    <citation type="submission" date="2021-03" db="EMBL/GenBank/DDBJ databases">
        <title>Fibrella sp. HMF5036 genome sequencing and assembly.</title>
        <authorList>
            <person name="Kang H."/>
            <person name="Kim H."/>
            <person name="Bae S."/>
            <person name="Joh K."/>
        </authorList>
    </citation>
    <scope>NUCLEOTIDE SEQUENCE [LARGE SCALE GENOMIC DNA]</scope>
    <source>
        <strain evidence="2 3">HMF5036</strain>
    </source>
</reference>
<organism evidence="2 3">
    <name type="scientific">Fibrella aquatilis</name>
    <dbReference type="NCBI Taxonomy" id="2817059"/>
    <lineage>
        <taxon>Bacteria</taxon>
        <taxon>Pseudomonadati</taxon>
        <taxon>Bacteroidota</taxon>
        <taxon>Cytophagia</taxon>
        <taxon>Cytophagales</taxon>
        <taxon>Spirosomataceae</taxon>
        <taxon>Fibrella</taxon>
    </lineage>
</organism>
<dbReference type="PROSITE" id="PS51257">
    <property type="entry name" value="PROKAR_LIPOPROTEIN"/>
    <property type="match status" value="1"/>
</dbReference>
<evidence type="ECO:0000259" key="1">
    <source>
        <dbReference type="PROSITE" id="PS50933"/>
    </source>
</evidence>
<dbReference type="Proteomes" id="UP000664795">
    <property type="component" value="Unassembled WGS sequence"/>
</dbReference>
<dbReference type="RefSeq" id="WP_207334634.1">
    <property type="nucleotide sequence ID" value="NZ_JAFMYU010000004.1"/>
</dbReference>
<keyword evidence="3" id="KW-1185">Reference proteome</keyword>
<dbReference type="EMBL" id="JAFMYU010000004">
    <property type="protein sequence ID" value="MBO0930671.1"/>
    <property type="molecule type" value="Genomic_DNA"/>
</dbReference>